<reference evidence="6 7" key="1">
    <citation type="submission" date="2022-12" db="EMBL/GenBank/DDBJ databases">
        <title>Chromosome-level genome assembly of true bugs.</title>
        <authorList>
            <person name="Ma L."/>
            <person name="Li H."/>
        </authorList>
    </citation>
    <scope>NUCLEOTIDE SEQUENCE [LARGE SCALE GENOMIC DNA]</scope>
    <source>
        <strain evidence="6">Lab_2022b</strain>
    </source>
</reference>
<gene>
    <name evidence="6" type="ORF">O3M35_010895</name>
</gene>
<proteinExistence type="inferred from homology"/>
<protein>
    <recommendedName>
        <fullName evidence="5">Nucleolar protein 10</fullName>
    </recommendedName>
</protein>
<evidence type="ECO:0000313" key="6">
    <source>
        <dbReference type="EMBL" id="KAK9504593.1"/>
    </source>
</evidence>
<dbReference type="InterPro" id="IPR036756">
    <property type="entry name" value="H/ACA_rnp_Nop10_sf"/>
</dbReference>
<keyword evidence="4" id="KW-0687">Ribonucleoprotein</keyword>
<dbReference type="PANTHER" id="PTHR13305">
    <property type="entry name" value="RIBOSOME BIOGENESIS PROTEIN NOP10"/>
    <property type="match status" value="1"/>
</dbReference>
<comment type="similarity">
    <text evidence="1">Belongs to the NOP10 family.</text>
</comment>
<evidence type="ECO:0000256" key="3">
    <source>
        <dbReference type="ARBA" id="ARBA00022552"/>
    </source>
</evidence>
<evidence type="ECO:0000256" key="1">
    <source>
        <dbReference type="ARBA" id="ARBA00009462"/>
    </source>
</evidence>
<name>A0AAW1D3G0_9HEMI</name>
<dbReference type="Proteomes" id="UP001461498">
    <property type="component" value="Unassembled WGS sequence"/>
</dbReference>
<evidence type="ECO:0000313" key="7">
    <source>
        <dbReference type="Proteomes" id="UP001461498"/>
    </source>
</evidence>
<evidence type="ECO:0000256" key="5">
    <source>
        <dbReference type="ARBA" id="ARBA00030185"/>
    </source>
</evidence>
<dbReference type="InterPro" id="IPR007264">
    <property type="entry name" value="H/ACA_rnp_Nop10"/>
</dbReference>
<organism evidence="6 7">
    <name type="scientific">Rhynocoris fuscipes</name>
    <dbReference type="NCBI Taxonomy" id="488301"/>
    <lineage>
        <taxon>Eukaryota</taxon>
        <taxon>Metazoa</taxon>
        <taxon>Ecdysozoa</taxon>
        <taxon>Arthropoda</taxon>
        <taxon>Hexapoda</taxon>
        <taxon>Insecta</taxon>
        <taxon>Pterygota</taxon>
        <taxon>Neoptera</taxon>
        <taxon>Paraneoptera</taxon>
        <taxon>Hemiptera</taxon>
        <taxon>Heteroptera</taxon>
        <taxon>Panheteroptera</taxon>
        <taxon>Cimicomorpha</taxon>
        <taxon>Reduviidae</taxon>
        <taxon>Harpactorinae</taxon>
        <taxon>Harpactorini</taxon>
        <taxon>Rhynocoris</taxon>
    </lineage>
</organism>
<dbReference type="SUPFAM" id="SSF144210">
    <property type="entry name" value="Nop10-like SnoRNP"/>
    <property type="match status" value="1"/>
</dbReference>
<keyword evidence="3" id="KW-0698">rRNA processing</keyword>
<dbReference type="GO" id="GO:0070034">
    <property type="term" value="F:telomerase RNA binding"/>
    <property type="evidence" value="ECO:0007669"/>
    <property type="project" value="TreeGrafter"/>
</dbReference>
<keyword evidence="2" id="KW-0690">Ribosome biogenesis</keyword>
<dbReference type="PANTHER" id="PTHR13305:SF0">
    <property type="entry name" value="H_ACA RIBONUCLEOPROTEIN COMPLEX SUBUNIT 3"/>
    <property type="match status" value="1"/>
</dbReference>
<dbReference type="GO" id="GO:0030515">
    <property type="term" value="F:snoRNA binding"/>
    <property type="evidence" value="ECO:0007669"/>
    <property type="project" value="InterPro"/>
</dbReference>
<dbReference type="Pfam" id="PF04135">
    <property type="entry name" value="Nop10p"/>
    <property type="match status" value="1"/>
</dbReference>
<dbReference type="AlphaFoldDB" id="A0AAW1D3G0"/>
<accession>A0AAW1D3G0</accession>
<dbReference type="GO" id="GO:0031118">
    <property type="term" value="P:rRNA pseudouridine synthesis"/>
    <property type="evidence" value="ECO:0007669"/>
    <property type="project" value="TreeGrafter"/>
</dbReference>
<sequence>MLLKYYLNDKGERVYTFQKMDPTGKPTKSAHPARYSPVDPYSRERILVKKRFKLLLTQKPAPIY</sequence>
<evidence type="ECO:0000256" key="4">
    <source>
        <dbReference type="ARBA" id="ARBA00023274"/>
    </source>
</evidence>
<evidence type="ECO:0000256" key="2">
    <source>
        <dbReference type="ARBA" id="ARBA00022517"/>
    </source>
</evidence>
<dbReference type="EMBL" id="JAPXFL010000007">
    <property type="protein sequence ID" value="KAK9504593.1"/>
    <property type="molecule type" value="Genomic_DNA"/>
</dbReference>
<keyword evidence="7" id="KW-1185">Reference proteome</keyword>
<dbReference type="GO" id="GO:0031120">
    <property type="term" value="P:snRNA pseudouridine synthesis"/>
    <property type="evidence" value="ECO:0007669"/>
    <property type="project" value="TreeGrafter"/>
</dbReference>
<dbReference type="GO" id="GO:0031429">
    <property type="term" value="C:box H/ACA snoRNP complex"/>
    <property type="evidence" value="ECO:0007669"/>
    <property type="project" value="TreeGrafter"/>
</dbReference>
<comment type="caution">
    <text evidence="6">The sequence shown here is derived from an EMBL/GenBank/DDBJ whole genome shotgun (WGS) entry which is preliminary data.</text>
</comment>
<dbReference type="Gene3D" id="2.20.28.40">
    <property type="entry name" value="H/ACA ribonucleoprotein complex, subunit Nop10"/>
    <property type="match status" value="1"/>
</dbReference>
<dbReference type="GO" id="GO:1904874">
    <property type="term" value="P:positive regulation of telomerase RNA localization to Cajal body"/>
    <property type="evidence" value="ECO:0007669"/>
    <property type="project" value="TreeGrafter"/>
</dbReference>